<gene>
    <name evidence="1" type="ORF">FGL95_27840</name>
</gene>
<sequence>MKVDSGIVGDLVSAMFSYEFLDGGVSYDAIERIHQGNVDDWVSAIAQSGLLGNDVCASIRDMWRRDPQTLFDLLLGDADEMTIRRCRTTWAALDRLAPLAPLADIG</sequence>
<dbReference type="Proteomes" id="UP000535543">
    <property type="component" value="Unassembled WGS sequence"/>
</dbReference>
<dbReference type="EMBL" id="VCQU01000013">
    <property type="protein sequence ID" value="NMN98853.1"/>
    <property type="molecule type" value="Genomic_DNA"/>
</dbReference>
<comment type="caution">
    <text evidence="1">The sequence shown here is derived from an EMBL/GenBank/DDBJ whole genome shotgun (WGS) entry which is preliminary data.</text>
</comment>
<accession>A0A848KIF1</accession>
<keyword evidence="2" id="KW-1185">Reference proteome</keyword>
<organism evidence="1 2">
    <name type="scientific">Antrihabitans stalactiti</name>
    <dbReference type="NCBI Taxonomy" id="2584121"/>
    <lineage>
        <taxon>Bacteria</taxon>
        <taxon>Bacillati</taxon>
        <taxon>Actinomycetota</taxon>
        <taxon>Actinomycetes</taxon>
        <taxon>Mycobacteriales</taxon>
        <taxon>Nocardiaceae</taxon>
        <taxon>Antrihabitans</taxon>
    </lineage>
</organism>
<dbReference type="AlphaFoldDB" id="A0A848KIF1"/>
<name>A0A848KIF1_9NOCA</name>
<reference evidence="1 2" key="2">
    <citation type="submission" date="2020-06" db="EMBL/GenBank/DDBJ databases">
        <title>Antribacter stalactiti gen. nov., sp. nov., a new member of the family Nacardiaceae isolated from a cave.</title>
        <authorList>
            <person name="Kim I.S."/>
        </authorList>
    </citation>
    <scope>NUCLEOTIDE SEQUENCE [LARGE SCALE GENOMIC DNA]</scope>
    <source>
        <strain evidence="1 2">YC2-7</strain>
    </source>
</reference>
<proteinExistence type="predicted"/>
<evidence type="ECO:0000313" key="1">
    <source>
        <dbReference type="EMBL" id="NMN98853.1"/>
    </source>
</evidence>
<reference evidence="1 2" key="1">
    <citation type="submission" date="2019-05" db="EMBL/GenBank/DDBJ databases">
        <authorList>
            <person name="Lee S.D."/>
        </authorList>
    </citation>
    <scope>NUCLEOTIDE SEQUENCE [LARGE SCALE GENOMIC DNA]</scope>
    <source>
        <strain evidence="1 2">YC2-7</strain>
    </source>
</reference>
<protein>
    <submittedName>
        <fullName evidence="1">Uncharacterized protein</fullName>
    </submittedName>
</protein>
<evidence type="ECO:0000313" key="2">
    <source>
        <dbReference type="Proteomes" id="UP000535543"/>
    </source>
</evidence>
<dbReference type="RefSeq" id="WP_169593595.1">
    <property type="nucleotide sequence ID" value="NZ_VCQU01000013.1"/>
</dbReference>